<proteinExistence type="predicted"/>
<dbReference type="KEGG" id="ngr:NAEGRDRAFT_80106"/>
<keyword evidence="1" id="KW-0732">Signal</keyword>
<feature type="signal peptide" evidence="1">
    <location>
        <begin position="1"/>
        <end position="21"/>
    </location>
</feature>
<keyword evidence="3" id="KW-1185">Reference proteome</keyword>
<evidence type="ECO:0000313" key="2">
    <source>
        <dbReference type="EMBL" id="EFC43382.1"/>
    </source>
</evidence>
<name>D2VIN2_NAEGR</name>
<dbReference type="RefSeq" id="XP_002676126.1">
    <property type="nucleotide sequence ID" value="XM_002676080.1"/>
</dbReference>
<dbReference type="Proteomes" id="UP000006671">
    <property type="component" value="Unassembled WGS sequence"/>
</dbReference>
<dbReference type="AlphaFoldDB" id="D2VIN2"/>
<accession>D2VIN2</accession>
<evidence type="ECO:0000313" key="3">
    <source>
        <dbReference type="Proteomes" id="UP000006671"/>
    </source>
</evidence>
<protein>
    <submittedName>
        <fullName evidence="2">Uncharacterized protein</fullName>
    </submittedName>
</protein>
<evidence type="ECO:0000256" key="1">
    <source>
        <dbReference type="SAM" id="SignalP"/>
    </source>
</evidence>
<feature type="chain" id="PRO_5003038533" evidence="1">
    <location>
        <begin position="22"/>
        <end position="460"/>
    </location>
</feature>
<dbReference type="OrthoDB" id="10324385at2759"/>
<dbReference type="InParanoid" id="D2VIN2"/>
<dbReference type="VEuPathDB" id="AmoebaDB:NAEGRDRAFT_80106"/>
<gene>
    <name evidence="2" type="ORF">NAEGRDRAFT_80106</name>
</gene>
<dbReference type="EMBL" id="GG738874">
    <property type="protein sequence ID" value="EFC43382.1"/>
    <property type="molecule type" value="Genomic_DNA"/>
</dbReference>
<organism evidence="3">
    <name type="scientific">Naegleria gruberi</name>
    <name type="common">Amoeba</name>
    <dbReference type="NCBI Taxonomy" id="5762"/>
    <lineage>
        <taxon>Eukaryota</taxon>
        <taxon>Discoba</taxon>
        <taxon>Heterolobosea</taxon>
        <taxon>Tetramitia</taxon>
        <taxon>Eutetramitia</taxon>
        <taxon>Vahlkampfiidae</taxon>
        <taxon>Naegleria</taxon>
    </lineage>
</organism>
<dbReference type="OMA" id="TECYSAY"/>
<reference evidence="2 3" key="1">
    <citation type="journal article" date="2010" name="Cell">
        <title>The genome of Naegleria gruberi illuminates early eukaryotic versatility.</title>
        <authorList>
            <person name="Fritz-Laylin L.K."/>
            <person name="Prochnik S.E."/>
            <person name="Ginger M.L."/>
            <person name="Dacks J.B."/>
            <person name="Carpenter M.L."/>
            <person name="Field M.C."/>
            <person name="Kuo A."/>
            <person name="Paredez A."/>
            <person name="Chapman J."/>
            <person name="Pham J."/>
            <person name="Shu S."/>
            <person name="Neupane R."/>
            <person name="Cipriano M."/>
            <person name="Mancuso J."/>
            <person name="Tu H."/>
            <person name="Salamov A."/>
            <person name="Lindquist E."/>
            <person name="Shapiro H."/>
            <person name="Lucas S."/>
            <person name="Grigoriev I.V."/>
            <person name="Cande W.Z."/>
            <person name="Fulton C."/>
            <person name="Rokhsar D.S."/>
            <person name="Dawson S.C."/>
        </authorList>
    </citation>
    <scope>NUCLEOTIDE SEQUENCE [LARGE SCALE GENOMIC DNA]</scope>
    <source>
        <strain evidence="2 3">NEG-M</strain>
    </source>
</reference>
<dbReference type="GeneID" id="8861978"/>
<sequence length="460" mass="49565">MSTLHLFTIAALLCLVSLSVQESCTSNLYVETETYIPTSGQCPVAWVNYNNKCNLFSTLYKEKRSSTTCITSKDCIFGSMDCYNQKCTPKFRMVGDSCVSDSQCLGESLPSANVAQLYGPKCINSKCTYYGYEKSRRVGENCQFEDSGSNSKTFYDCNNDGVCSGILGTSKCIQKVIAKKGENCALSDTSKKVVCDNGLYCKYTSLTIATCVEQIQYSQPCVKSAISSDFVPCVSGLVCRQVSNGDTSTTCQRIATYGEFCIVASDCAYTSSGMVDCIDNKCKRLYGTSLGGSCKKDTECYSAYCSSEGKCADASGLKCSDTVSCPTGSYCACGGKAISSTSGGKCAAKCYGSFYDVYACIYNLGVSASSDMVGTDSYQYVDEDSSLFTRCRYAYSKYYSCLRKSWVDAGIATKGDMDGVSLSSYSVYDSAILPARNAAPSSNMIGMLSFMVLFVLATLF</sequence>